<dbReference type="Proteomes" id="UP000233551">
    <property type="component" value="Unassembled WGS sequence"/>
</dbReference>
<evidence type="ECO:0000313" key="2">
    <source>
        <dbReference type="EMBL" id="PKI31376.1"/>
    </source>
</evidence>
<gene>
    <name evidence="2" type="ORF">CRG98_048232</name>
</gene>
<reference evidence="2 3" key="1">
    <citation type="submission" date="2017-11" db="EMBL/GenBank/DDBJ databases">
        <title>De-novo sequencing of pomegranate (Punica granatum L.) genome.</title>
        <authorList>
            <person name="Akparov Z."/>
            <person name="Amiraslanov A."/>
            <person name="Hajiyeva S."/>
            <person name="Abbasov M."/>
            <person name="Kaur K."/>
            <person name="Hamwieh A."/>
            <person name="Solovyev V."/>
            <person name="Salamov A."/>
            <person name="Braich B."/>
            <person name="Kosarev P."/>
            <person name="Mahmoud A."/>
            <person name="Hajiyev E."/>
            <person name="Babayeva S."/>
            <person name="Izzatullayeva V."/>
            <person name="Mammadov A."/>
            <person name="Mammadov A."/>
            <person name="Sharifova S."/>
            <person name="Ojaghi J."/>
            <person name="Eynullazada K."/>
            <person name="Bayramov B."/>
            <person name="Abdulazimova A."/>
            <person name="Shahmuradov I."/>
        </authorList>
    </citation>
    <scope>NUCLEOTIDE SEQUENCE [LARGE SCALE GENOMIC DNA]</scope>
    <source>
        <strain evidence="3">cv. AG2017</strain>
        <tissue evidence="2">Leaf</tissue>
    </source>
</reference>
<feature type="signal peptide" evidence="1">
    <location>
        <begin position="1"/>
        <end position="25"/>
    </location>
</feature>
<accession>A0A2I0HJ70</accession>
<evidence type="ECO:0000313" key="3">
    <source>
        <dbReference type="Proteomes" id="UP000233551"/>
    </source>
</evidence>
<protein>
    <submittedName>
        <fullName evidence="2">Uncharacterized protein</fullName>
    </submittedName>
</protein>
<keyword evidence="3" id="KW-1185">Reference proteome</keyword>
<feature type="chain" id="PRO_5014169365" evidence="1">
    <location>
        <begin position="26"/>
        <end position="151"/>
    </location>
</feature>
<sequence length="151" mass="16604">MDDPEFDLILLLLGLAAGCPDVVKAERHDPITEGPPQCSERCLDLVLLGHPDLVTPGEVVHKGELSVAHSVVDQDVNVRKSIIRARCIGSRPILIFKVRGSYSVPTLISSVGSTEPFLEVYGSGLSETFFEWVRIDVSKIWIRVEPGNLEE</sequence>
<evidence type="ECO:0000256" key="1">
    <source>
        <dbReference type="SAM" id="SignalP"/>
    </source>
</evidence>
<keyword evidence="1" id="KW-0732">Signal</keyword>
<dbReference type="EMBL" id="PGOL01008935">
    <property type="protein sequence ID" value="PKI31376.1"/>
    <property type="molecule type" value="Genomic_DNA"/>
</dbReference>
<organism evidence="2 3">
    <name type="scientific">Punica granatum</name>
    <name type="common">Pomegranate</name>
    <dbReference type="NCBI Taxonomy" id="22663"/>
    <lineage>
        <taxon>Eukaryota</taxon>
        <taxon>Viridiplantae</taxon>
        <taxon>Streptophyta</taxon>
        <taxon>Embryophyta</taxon>
        <taxon>Tracheophyta</taxon>
        <taxon>Spermatophyta</taxon>
        <taxon>Magnoliopsida</taxon>
        <taxon>eudicotyledons</taxon>
        <taxon>Gunneridae</taxon>
        <taxon>Pentapetalae</taxon>
        <taxon>rosids</taxon>
        <taxon>malvids</taxon>
        <taxon>Myrtales</taxon>
        <taxon>Lythraceae</taxon>
        <taxon>Punica</taxon>
    </lineage>
</organism>
<name>A0A2I0HJ70_PUNGR</name>
<comment type="caution">
    <text evidence="2">The sequence shown here is derived from an EMBL/GenBank/DDBJ whole genome shotgun (WGS) entry which is preliminary data.</text>
</comment>
<proteinExistence type="predicted"/>
<dbReference type="AlphaFoldDB" id="A0A2I0HJ70"/>